<dbReference type="AlphaFoldDB" id="A0A1M6XJJ3"/>
<sequence>MSIELEPLGTLTVEIDHQTVLRDTPQGGRLVGEATSARWEGERVRASMVGHAGHDWVRFHADGSVAVDARLVLRTDDGATIAMAYQGRADKAPADGGIILTAPTFETDDERYAWLNHVQAVGKGVRTGRTLVYELYALR</sequence>
<proteinExistence type="predicted"/>
<dbReference type="STRING" id="1848.SAMN05443637_11734"/>
<dbReference type="RefSeq" id="WP_073458857.1">
    <property type="nucleotide sequence ID" value="NZ_FRAP01000017.1"/>
</dbReference>
<gene>
    <name evidence="1" type="ORF">SAMN05443637_11734</name>
</gene>
<accession>A0A1M6XJJ3</accession>
<dbReference type="Proteomes" id="UP000184363">
    <property type="component" value="Unassembled WGS sequence"/>
</dbReference>
<protein>
    <submittedName>
        <fullName evidence="1">Uncharacterized protein</fullName>
    </submittedName>
</protein>
<dbReference type="Pfam" id="PF11578">
    <property type="entry name" value="DUF3237"/>
    <property type="match status" value="1"/>
</dbReference>
<dbReference type="EMBL" id="FRAP01000017">
    <property type="protein sequence ID" value="SHL06029.1"/>
    <property type="molecule type" value="Genomic_DNA"/>
</dbReference>
<evidence type="ECO:0000313" key="2">
    <source>
        <dbReference type="Proteomes" id="UP000184363"/>
    </source>
</evidence>
<dbReference type="PANTHER" id="PTHR37315:SF1">
    <property type="entry name" value="UPF0311 PROTEIN BLR7842"/>
    <property type="match status" value="1"/>
</dbReference>
<keyword evidence="2" id="KW-1185">Reference proteome</keyword>
<reference evidence="1 2" key="1">
    <citation type="submission" date="2016-11" db="EMBL/GenBank/DDBJ databases">
        <authorList>
            <person name="Jaros S."/>
            <person name="Januszkiewicz K."/>
            <person name="Wedrychowicz H."/>
        </authorList>
    </citation>
    <scope>NUCLEOTIDE SEQUENCE [LARGE SCALE GENOMIC DNA]</scope>
    <source>
        <strain evidence="1 2">DSM 43832</strain>
    </source>
</reference>
<dbReference type="OrthoDB" id="3368702at2"/>
<dbReference type="PANTHER" id="PTHR37315">
    <property type="entry name" value="UPF0311 PROTEIN BLR7842"/>
    <property type="match status" value="1"/>
</dbReference>
<name>A0A1M6XJJ3_PSETH</name>
<evidence type="ECO:0000313" key="1">
    <source>
        <dbReference type="EMBL" id="SHL06029.1"/>
    </source>
</evidence>
<dbReference type="Gene3D" id="2.40.160.20">
    <property type="match status" value="1"/>
</dbReference>
<dbReference type="InterPro" id="IPR020915">
    <property type="entry name" value="UPF0311"/>
</dbReference>
<organism evidence="1 2">
    <name type="scientific">Pseudonocardia thermophila</name>
    <dbReference type="NCBI Taxonomy" id="1848"/>
    <lineage>
        <taxon>Bacteria</taxon>
        <taxon>Bacillati</taxon>
        <taxon>Actinomycetota</taxon>
        <taxon>Actinomycetes</taxon>
        <taxon>Pseudonocardiales</taxon>
        <taxon>Pseudonocardiaceae</taxon>
        <taxon>Pseudonocardia</taxon>
    </lineage>
</organism>